<name>A0A8S4E0Z7_PLUXY</name>
<comment type="caution">
    <text evidence="3">The sequence shown here is derived from an EMBL/GenBank/DDBJ whole genome shotgun (WGS) entry which is preliminary data.</text>
</comment>
<keyword evidence="4" id="KW-1185">Reference proteome</keyword>
<dbReference type="GO" id="GO:0016020">
    <property type="term" value="C:membrane"/>
    <property type="evidence" value="ECO:0007669"/>
    <property type="project" value="TreeGrafter"/>
</dbReference>
<dbReference type="SUPFAM" id="SSF103473">
    <property type="entry name" value="MFS general substrate transporter"/>
    <property type="match status" value="1"/>
</dbReference>
<protein>
    <submittedName>
        <fullName evidence="3">(diamondback moth) hypothetical protein</fullName>
    </submittedName>
</protein>
<feature type="signal peptide" evidence="2">
    <location>
        <begin position="1"/>
        <end position="21"/>
    </location>
</feature>
<evidence type="ECO:0000313" key="4">
    <source>
        <dbReference type="Proteomes" id="UP000653454"/>
    </source>
</evidence>
<evidence type="ECO:0000256" key="2">
    <source>
        <dbReference type="SAM" id="SignalP"/>
    </source>
</evidence>
<dbReference type="PANTHER" id="PTHR48021">
    <property type="match status" value="1"/>
</dbReference>
<dbReference type="PANTHER" id="PTHR48021:SF1">
    <property type="entry name" value="GH07001P-RELATED"/>
    <property type="match status" value="1"/>
</dbReference>
<feature type="chain" id="PRO_5035937879" evidence="2">
    <location>
        <begin position="22"/>
        <end position="101"/>
    </location>
</feature>
<proteinExistence type="predicted"/>
<keyword evidence="1" id="KW-0812">Transmembrane</keyword>
<dbReference type="GO" id="GO:0022857">
    <property type="term" value="F:transmembrane transporter activity"/>
    <property type="evidence" value="ECO:0007669"/>
    <property type="project" value="TreeGrafter"/>
</dbReference>
<evidence type="ECO:0000313" key="3">
    <source>
        <dbReference type="EMBL" id="CAG9109513.1"/>
    </source>
</evidence>
<keyword evidence="1" id="KW-0472">Membrane</keyword>
<dbReference type="Proteomes" id="UP000653454">
    <property type="component" value="Unassembled WGS sequence"/>
</dbReference>
<keyword evidence="1" id="KW-1133">Transmembrane helix</keyword>
<dbReference type="AlphaFoldDB" id="A0A8S4E0Z7"/>
<dbReference type="InterPro" id="IPR050549">
    <property type="entry name" value="MFS_Trehalose_Transporter"/>
</dbReference>
<reference evidence="3" key="1">
    <citation type="submission" date="2020-11" db="EMBL/GenBank/DDBJ databases">
        <authorList>
            <person name="Whiteford S."/>
        </authorList>
    </citation>
    <scope>NUCLEOTIDE SEQUENCE</scope>
</reference>
<dbReference type="EMBL" id="CAJHNJ030000011">
    <property type="protein sequence ID" value="CAG9109513.1"/>
    <property type="molecule type" value="Genomic_DNA"/>
</dbReference>
<feature type="transmembrane region" description="Helical" evidence="1">
    <location>
        <begin position="45"/>
        <end position="67"/>
    </location>
</feature>
<gene>
    <name evidence="3" type="ORF">PLXY2_LOCUS4147</name>
</gene>
<accession>A0A8S4E0Z7</accession>
<sequence>MTSPLLRQVFVAAAICLNTLGHGAGLGYSAVLVPQLQDESSPIPVTANMASWIAAVTAPSLIVGNSLSASIMSKLGRKITTYIMSGGAIVGWAALLLAPEF</sequence>
<feature type="transmembrane region" description="Helical" evidence="1">
    <location>
        <begin position="79"/>
        <end position="98"/>
    </location>
</feature>
<keyword evidence="2" id="KW-0732">Signal</keyword>
<evidence type="ECO:0000256" key="1">
    <source>
        <dbReference type="SAM" id="Phobius"/>
    </source>
</evidence>
<dbReference type="InterPro" id="IPR036259">
    <property type="entry name" value="MFS_trans_sf"/>
</dbReference>
<dbReference type="Gene3D" id="1.20.1250.20">
    <property type="entry name" value="MFS general substrate transporter like domains"/>
    <property type="match status" value="1"/>
</dbReference>
<organism evidence="3 4">
    <name type="scientific">Plutella xylostella</name>
    <name type="common">Diamondback moth</name>
    <name type="synonym">Plutella maculipennis</name>
    <dbReference type="NCBI Taxonomy" id="51655"/>
    <lineage>
        <taxon>Eukaryota</taxon>
        <taxon>Metazoa</taxon>
        <taxon>Ecdysozoa</taxon>
        <taxon>Arthropoda</taxon>
        <taxon>Hexapoda</taxon>
        <taxon>Insecta</taxon>
        <taxon>Pterygota</taxon>
        <taxon>Neoptera</taxon>
        <taxon>Endopterygota</taxon>
        <taxon>Lepidoptera</taxon>
        <taxon>Glossata</taxon>
        <taxon>Ditrysia</taxon>
        <taxon>Yponomeutoidea</taxon>
        <taxon>Plutellidae</taxon>
        <taxon>Plutella</taxon>
    </lineage>
</organism>